<evidence type="ECO:0000313" key="2">
    <source>
        <dbReference type="EMBL" id="MUO42617.1"/>
    </source>
</evidence>
<feature type="domain" description="TRASH" evidence="1">
    <location>
        <begin position="111"/>
        <end position="144"/>
    </location>
</feature>
<evidence type="ECO:0000259" key="1">
    <source>
        <dbReference type="SMART" id="SM00746"/>
    </source>
</evidence>
<protein>
    <recommendedName>
        <fullName evidence="1">TRASH domain-containing protein</fullName>
    </recommendedName>
</protein>
<organism evidence="3 5">
    <name type="scientific">Agrobacterium vitis</name>
    <name type="common">Rhizobium vitis</name>
    <dbReference type="NCBI Taxonomy" id="373"/>
    <lineage>
        <taxon>Bacteria</taxon>
        <taxon>Pseudomonadati</taxon>
        <taxon>Pseudomonadota</taxon>
        <taxon>Alphaproteobacteria</taxon>
        <taxon>Hyphomicrobiales</taxon>
        <taxon>Rhizobiaceae</taxon>
        <taxon>Rhizobium/Agrobacterium group</taxon>
        <taxon>Agrobacterium</taxon>
    </lineage>
</organism>
<dbReference type="SMART" id="SM00746">
    <property type="entry name" value="TRASH"/>
    <property type="match status" value="2"/>
</dbReference>
<dbReference type="EMBL" id="MBFA02000006">
    <property type="protein sequence ID" value="MUP10586.1"/>
    <property type="molecule type" value="Genomic_DNA"/>
</dbReference>
<dbReference type="Proteomes" id="UP000179536">
    <property type="component" value="Unassembled WGS sequence"/>
</dbReference>
<dbReference type="RefSeq" id="WP_015915044.1">
    <property type="nucleotide sequence ID" value="NZ_MBFA02000006.1"/>
</dbReference>
<evidence type="ECO:0000313" key="4">
    <source>
        <dbReference type="Proteomes" id="UP000179454"/>
    </source>
</evidence>
<dbReference type="EMBL" id="MBFE02000007">
    <property type="protein sequence ID" value="MUO42617.1"/>
    <property type="molecule type" value="Genomic_DNA"/>
</dbReference>
<dbReference type="Proteomes" id="UP000179454">
    <property type="component" value="Unassembled WGS sequence"/>
</dbReference>
<dbReference type="InterPro" id="IPR011017">
    <property type="entry name" value="TRASH_dom"/>
</dbReference>
<gene>
    <name evidence="3" type="ORF">BBK91_011955</name>
    <name evidence="2" type="ORF">BBL17_012565</name>
</gene>
<proteinExistence type="predicted"/>
<reference evidence="4 5" key="1">
    <citation type="submission" date="2019-11" db="EMBL/GenBank/DDBJ databases">
        <title>Whole-genome sequencing of Allorhizobium vitis.</title>
        <authorList>
            <person name="Gan H.M."/>
            <person name="Savka M.A."/>
        </authorList>
    </citation>
    <scope>NUCLEOTIDE SEQUENCE [LARGE SCALE GENOMIC DNA]</scope>
    <source>
        <strain evidence="3 5">RF2/1</strain>
        <strain evidence="2 4">T1/7</strain>
    </source>
</reference>
<evidence type="ECO:0000313" key="5">
    <source>
        <dbReference type="Proteomes" id="UP000179536"/>
    </source>
</evidence>
<accession>A0ABD6H8F6</accession>
<name>A0ABD6H8F6_AGRVI</name>
<dbReference type="AlphaFoldDB" id="A0ABD6H8F6"/>
<sequence>MAYLDHYLKDRINANPKGKKIKQKGLLSAGRREHVLNSVMDQLKDWRFTPFESEGAVRHGLRSALCADGNRWARSDLEAETIINQAFRLMGVQRPTWEQGQPEYVEPRENCKWCSRLLPDDLQRGGSRNMYCSEHCARAAMVHRVEGAKSSTNKTAQAIYDATRRLRAEPKPCAACQKLFRPRSGTEKLCSVDCRAVARIVVLTKICVQCGIQFRPRSSRNMVQEEGRGKFCSVACKGKFQAAQAFEKTCFHCDALFISASKAAKYCSSSCTNRAFRLKRTTIAENVIAFPILRPITAEIFDGWFKQAA</sequence>
<keyword evidence="4" id="KW-1185">Reference proteome</keyword>
<evidence type="ECO:0000313" key="3">
    <source>
        <dbReference type="EMBL" id="MUP10586.1"/>
    </source>
</evidence>
<feature type="domain" description="TRASH" evidence="1">
    <location>
        <begin position="207"/>
        <end position="244"/>
    </location>
</feature>
<comment type="caution">
    <text evidence="3">The sequence shown here is derived from an EMBL/GenBank/DDBJ whole genome shotgun (WGS) entry which is preliminary data.</text>
</comment>